<gene>
    <name evidence="1" type="ORF">COX05_01185</name>
</gene>
<dbReference type="AlphaFoldDB" id="A0A2H0BGL1"/>
<protein>
    <submittedName>
        <fullName evidence="1">Uncharacterized protein</fullName>
    </submittedName>
</protein>
<reference evidence="1 2" key="1">
    <citation type="submission" date="2017-09" db="EMBL/GenBank/DDBJ databases">
        <title>Depth-based differentiation of microbial function through sediment-hosted aquifers and enrichment of novel symbionts in the deep terrestrial subsurface.</title>
        <authorList>
            <person name="Probst A.J."/>
            <person name="Ladd B."/>
            <person name="Jarett J.K."/>
            <person name="Geller-Mcgrath D.E."/>
            <person name="Sieber C.M."/>
            <person name="Emerson J.B."/>
            <person name="Anantharaman K."/>
            <person name="Thomas B.C."/>
            <person name="Malmstrom R."/>
            <person name="Stieglmeier M."/>
            <person name="Klingl A."/>
            <person name="Woyke T."/>
            <person name="Ryan C.M."/>
            <person name="Banfield J.F."/>
        </authorList>
    </citation>
    <scope>NUCLEOTIDE SEQUENCE [LARGE SCALE GENOMIC DNA]</scope>
    <source>
        <strain evidence="1">CG22_combo_CG10-13_8_21_14_all_39_12</strain>
    </source>
</reference>
<accession>A0A2H0BGL1</accession>
<organism evidence="1 2">
    <name type="scientific">candidate division WWE3 bacterium CG22_combo_CG10-13_8_21_14_all_39_12</name>
    <dbReference type="NCBI Taxonomy" id="1975094"/>
    <lineage>
        <taxon>Bacteria</taxon>
        <taxon>Katanobacteria</taxon>
    </lineage>
</organism>
<proteinExistence type="predicted"/>
<sequence>MRRTSLAVIIAFVLFMGSGVRFVTAEPGDDALQKERVDLQATLGAKREEATVTVAAKKEEVLQKIEDVVKESKDRYVKHLESLISHLSLIRTHVSERVYLTDEQKQEIYSEVDTLSSRLDEVKLMVEEAKSRDDVHVIKDTMSSLWQEARLVRNRAVGYILVGRYQEHVNKAEEVVVRIQNRIEAIQDEDVDVSGVTDALSAFSSELSIAKQSIARAKTTFETMSEGQEFETGIGLLAQSRDDLYIAGGLLKKAVESLITITQ</sequence>
<dbReference type="Proteomes" id="UP000228495">
    <property type="component" value="Unassembled WGS sequence"/>
</dbReference>
<name>A0A2H0BGL1_UNCKA</name>
<evidence type="ECO:0000313" key="2">
    <source>
        <dbReference type="Proteomes" id="UP000228495"/>
    </source>
</evidence>
<dbReference type="EMBL" id="PCSU01000015">
    <property type="protein sequence ID" value="PIP56791.1"/>
    <property type="molecule type" value="Genomic_DNA"/>
</dbReference>
<evidence type="ECO:0000313" key="1">
    <source>
        <dbReference type="EMBL" id="PIP56791.1"/>
    </source>
</evidence>
<comment type="caution">
    <text evidence="1">The sequence shown here is derived from an EMBL/GenBank/DDBJ whole genome shotgun (WGS) entry which is preliminary data.</text>
</comment>